<sequence length="39" mass="4287">MVFSSGPAVPDRGIVYLLLLSQHETQRKALPPTKLKTPP</sequence>
<proteinExistence type="predicted"/>
<protein>
    <submittedName>
        <fullName evidence="1">Uncharacterized protein</fullName>
    </submittedName>
</protein>
<organism evidence="1 2">
    <name type="scientific">Cronobacter dublinensis 1210</name>
    <dbReference type="NCBI Taxonomy" id="1208656"/>
    <lineage>
        <taxon>Bacteria</taxon>
        <taxon>Pseudomonadati</taxon>
        <taxon>Pseudomonadota</taxon>
        <taxon>Gammaproteobacteria</taxon>
        <taxon>Enterobacterales</taxon>
        <taxon>Enterobacteriaceae</taxon>
        <taxon>Cronobacter</taxon>
    </lineage>
</organism>
<reference evidence="2" key="1">
    <citation type="journal article" date="2012" name="PLoS ONE">
        <title>Comparative analysis of genome sequences covering the seven cronobacter species.</title>
        <authorList>
            <person name="Joseph S."/>
            <person name="Desai P."/>
            <person name="Ji Y."/>
            <person name="Cummings C.A."/>
            <person name="Shih R."/>
            <person name="Degoricija L."/>
            <person name="Rico A."/>
            <person name="Brzoska P."/>
            <person name="Hamby S.E."/>
            <person name="Masood N."/>
            <person name="Hariri S."/>
            <person name="Sonbol H."/>
            <person name="Chuzhanova N."/>
            <person name="McClelland M."/>
            <person name="Furtado M.R."/>
            <person name="Forsythe S.J."/>
        </authorList>
    </citation>
    <scope>NUCLEOTIDE SEQUENCE [LARGE SCALE GENOMIC DNA]</scope>
    <source>
        <strain evidence="2">1210</strain>
    </source>
</reference>
<dbReference type="Proteomes" id="UP000009342">
    <property type="component" value="Unassembled WGS sequence"/>
</dbReference>
<accession>A0ABM9QA05</accession>
<evidence type="ECO:0000313" key="1">
    <source>
        <dbReference type="EMBL" id="CCJ82356.1"/>
    </source>
</evidence>
<gene>
    <name evidence="1" type="ORF">BN134_3117</name>
</gene>
<name>A0ABM9QA05_9ENTR</name>
<keyword evidence="2" id="KW-1185">Reference proteome</keyword>
<evidence type="ECO:0000313" key="2">
    <source>
        <dbReference type="Proteomes" id="UP000009342"/>
    </source>
</evidence>
<dbReference type="EMBL" id="CAKZ01000141">
    <property type="protein sequence ID" value="CCJ82356.1"/>
    <property type="molecule type" value="Genomic_DNA"/>
</dbReference>
<comment type="caution">
    <text evidence="1">The sequence shown here is derived from an EMBL/GenBank/DDBJ whole genome shotgun (WGS) entry which is preliminary data.</text>
</comment>